<evidence type="ECO:0000256" key="3">
    <source>
        <dbReference type="ARBA" id="ARBA00022519"/>
    </source>
</evidence>
<dbReference type="Pfam" id="PF06808">
    <property type="entry name" value="DctM"/>
    <property type="match status" value="1"/>
</dbReference>
<evidence type="ECO:0000256" key="2">
    <source>
        <dbReference type="ARBA" id="ARBA00022475"/>
    </source>
</evidence>
<feature type="transmembrane region" description="Helical" evidence="7">
    <location>
        <begin position="276"/>
        <end position="298"/>
    </location>
</feature>
<dbReference type="RefSeq" id="WP_382420724.1">
    <property type="nucleotide sequence ID" value="NZ_JBHSCW010000001.1"/>
</dbReference>
<feature type="transmembrane region" description="Helical" evidence="7">
    <location>
        <begin position="318"/>
        <end position="335"/>
    </location>
</feature>
<keyword evidence="4 7" id="KW-0812">Transmembrane</keyword>
<accession>A0ABV8UIA7</accession>
<evidence type="ECO:0000313" key="10">
    <source>
        <dbReference type="Proteomes" id="UP001595799"/>
    </source>
</evidence>
<feature type="transmembrane region" description="Helical" evidence="7">
    <location>
        <begin position="167"/>
        <end position="191"/>
    </location>
</feature>
<dbReference type="EMBL" id="JBHSCW010000001">
    <property type="protein sequence ID" value="MFC4350386.1"/>
    <property type="molecule type" value="Genomic_DNA"/>
</dbReference>
<comment type="caution">
    <text evidence="7">Lacks conserved residue(s) required for the propagation of feature annotation.</text>
</comment>
<name>A0ABV8UIA7_9PROT</name>
<comment type="caution">
    <text evidence="9">The sequence shown here is derived from an EMBL/GenBank/DDBJ whole genome shotgun (WGS) entry which is preliminary data.</text>
</comment>
<evidence type="ECO:0000256" key="7">
    <source>
        <dbReference type="RuleBase" id="RU369079"/>
    </source>
</evidence>
<feature type="transmembrane region" description="Helical" evidence="7">
    <location>
        <begin position="135"/>
        <end position="161"/>
    </location>
</feature>
<feature type="transmembrane region" description="Helical" evidence="7">
    <location>
        <begin position="245"/>
        <end position="264"/>
    </location>
</feature>
<dbReference type="PANTHER" id="PTHR33362:SF2">
    <property type="entry name" value="TRAP TRANSPORTER LARGE PERMEASE PROTEIN"/>
    <property type="match status" value="1"/>
</dbReference>
<keyword evidence="7" id="KW-0813">Transport</keyword>
<evidence type="ECO:0000259" key="8">
    <source>
        <dbReference type="Pfam" id="PF06808"/>
    </source>
</evidence>
<gene>
    <name evidence="9" type="ORF">ACFOW6_02390</name>
</gene>
<evidence type="ECO:0000256" key="4">
    <source>
        <dbReference type="ARBA" id="ARBA00022692"/>
    </source>
</evidence>
<comment type="subcellular location">
    <subcellularLocation>
        <location evidence="1 7">Cell inner membrane</location>
        <topology evidence="1 7">Multi-pass membrane protein</topology>
    </subcellularLocation>
</comment>
<feature type="transmembrane region" description="Helical" evidence="7">
    <location>
        <begin position="401"/>
        <end position="419"/>
    </location>
</feature>
<evidence type="ECO:0000256" key="6">
    <source>
        <dbReference type="ARBA" id="ARBA00023136"/>
    </source>
</evidence>
<feature type="transmembrane region" description="Helical" evidence="7">
    <location>
        <begin position="221"/>
        <end position="239"/>
    </location>
</feature>
<evidence type="ECO:0000256" key="1">
    <source>
        <dbReference type="ARBA" id="ARBA00004429"/>
    </source>
</evidence>
<comment type="similarity">
    <text evidence="7">Belongs to the TRAP transporter large permease family.</text>
</comment>
<keyword evidence="6 7" id="KW-0472">Membrane</keyword>
<keyword evidence="10" id="KW-1185">Reference proteome</keyword>
<dbReference type="NCBIfam" id="TIGR00786">
    <property type="entry name" value="dctM"/>
    <property type="match status" value="1"/>
</dbReference>
<comment type="function">
    <text evidence="7">Part of the tripartite ATP-independent periplasmic (TRAP) transport system.</text>
</comment>
<reference evidence="10" key="1">
    <citation type="journal article" date="2019" name="Int. J. Syst. Evol. Microbiol.">
        <title>The Global Catalogue of Microorganisms (GCM) 10K type strain sequencing project: providing services to taxonomists for standard genome sequencing and annotation.</title>
        <authorList>
            <consortium name="The Broad Institute Genomics Platform"/>
            <consortium name="The Broad Institute Genome Sequencing Center for Infectious Disease"/>
            <person name="Wu L."/>
            <person name="Ma J."/>
        </authorList>
    </citation>
    <scope>NUCLEOTIDE SEQUENCE [LARGE SCALE GENOMIC DNA]</scope>
    <source>
        <strain evidence="10">CECT 8472</strain>
    </source>
</reference>
<protein>
    <recommendedName>
        <fullName evidence="7">TRAP transporter large permease protein</fullName>
    </recommendedName>
</protein>
<evidence type="ECO:0000256" key="5">
    <source>
        <dbReference type="ARBA" id="ARBA00022989"/>
    </source>
</evidence>
<keyword evidence="5 7" id="KW-1133">Transmembrane helix</keyword>
<feature type="transmembrane region" description="Helical" evidence="7">
    <location>
        <begin position="53"/>
        <end position="75"/>
    </location>
</feature>
<sequence>MSTLAAILILILALVIGIPVPFAFLASTAYLIFQFGYDPSFLLPYASSRMNSIVILAIPLFIVAGGLINRGNIGIRLVELVELLVGRVRGGLGSVMVVASAVFGSITGSAAATLSAIGTILFPRLNEAGYPRGHSAALMASASVLGMLIPPSSMMIMYAWIGRQSVLAAFLACFTPGIILMVLLCCVNVWLMRNQDNLVRRPAYDSPRAYAKEFGRRTGRATPALFMPFLILGGIYGGFVTPTEAAGLAALYAIPVGFWIYRGLTIRGFFQTVLDSAVMTGVIMVMLFAVLMLSRLYVMEGVPDLIMDTLTQVSSNPLVLILMINVFMIIIGMLMDDLSSVMLSTPLLLPLVTDLGISPIQFAAILGVNLGMGNITPPTAPLLYLAGQLNRVPITETMRPTLYMLLFAWLPTLLLTTYVPEISLWLPRLLLGYG</sequence>
<comment type="subunit">
    <text evidence="7">The complex comprises the extracytoplasmic solute receptor protein and the two transmembrane proteins.</text>
</comment>
<keyword evidence="2" id="KW-1003">Cell membrane</keyword>
<feature type="transmembrane region" description="Helical" evidence="7">
    <location>
        <begin position="6"/>
        <end position="33"/>
    </location>
</feature>
<proteinExistence type="inferred from homology"/>
<feature type="domain" description="TRAP C4-dicarboxylate transport system permease DctM subunit" evidence="8">
    <location>
        <begin position="8"/>
        <end position="422"/>
    </location>
</feature>
<dbReference type="InterPro" id="IPR010656">
    <property type="entry name" value="DctM"/>
</dbReference>
<feature type="transmembrane region" description="Helical" evidence="7">
    <location>
        <begin position="95"/>
        <end position="123"/>
    </location>
</feature>
<evidence type="ECO:0000313" key="9">
    <source>
        <dbReference type="EMBL" id="MFC4350386.1"/>
    </source>
</evidence>
<dbReference type="PANTHER" id="PTHR33362">
    <property type="entry name" value="SIALIC ACID TRAP TRANSPORTER PERMEASE PROTEIN SIAT-RELATED"/>
    <property type="match status" value="1"/>
</dbReference>
<dbReference type="InterPro" id="IPR004681">
    <property type="entry name" value="TRAP_DctM"/>
</dbReference>
<organism evidence="9 10">
    <name type="scientific">Fodinicurvata halophila</name>
    <dbReference type="NCBI Taxonomy" id="1419723"/>
    <lineage>
        <taxon>Bacteria</taxon>
        <taxon>Pseudomonadati</taxon>
        <taxon>Pseudomonadota</taxon>
        <taxon>Alphaproteobacteria</taxon>
        <taxon>Rhodospirillales</taxon>
        <taxon>Rhodovibrionaceae</taxon>
        <taxon>Fodinicurvata</taxon>
    </lineage>
</organism>
<dbReference type="Proteomes" id="UP001595799">
    <property type="component" value="Unassembled WGS sequence"/>
</dbReference>
<dbReference type="PIRSF" id="PIRSF006066">
    <property type="entry name" value="HI0050"/>
    <property type="match status" value="1"/>
</dbReference>
<keyword evidence="3 7" id="KW-0997">Cell inner membrane</keyword>